<keyword evidence="3" id="KW-1185">Reference proteome</keyword>
<comment type="caution">
    <text evidence="2">The sequence shown here is derived from an EMBL/GenBank/DDBJ whole genome shotgun (WGS) entry which is preliminary data.</text>
</comment>
<evidence type="ECO:0000256" key="1">
    <source>
        <dbReference type="ARBA" id="ARBA00004328"/>
    </source>
</evidence>
<reference evidence="2" key="1">
    <citation type="journal article" date="2023" name="Plant J.">
        <title>Genome sequences and population genomics provide insights into the demographic history, inbreeding, and mutation load of two 'living fossil' tree species of Dipteronia.</title>
        <authorList>
            <person name="Feng Y."/>
            <person name="Comes H.P."/>
            <person name="Chen J."/>
            <person name="Zhu S."/>
            <person name="Lu R."/>
            <person name="Zhang X."/>
            <person name="Li P."/>
            <person name="Qiu J."/>
            <person name="Olsen K.M."/>
            <person name="Qiu Y."/>
        </authorList>
    </citation>
    <scope>NUCLEOTIDE SEQUENCE</scope>
    <source>
        <strain evidence="2">NBL</strain>
    </source>
</reference>
<dbReference type="EMBL" id="JANJYJ010000007">
    <property type="protein sequence ID" value="KAK3199656.1"/>
    <property type="molecule type" value="Genomic_DNA"/>
</dbReference>
<evidence type="ECO:0000313" key="3">
    <source>
        <dbReference type="Proteomes" id="UP001281410"/>
    </source>
</evidence>
<organism evidence="2 3">
    <name type="scientific">Dipteronia sinensis</name>
    <dbReference type="NCBI Taxonomy" id="43782"/>
    <lineage>
        <taxon>Eukaryota</taxon>
        <taxon>Viridiplantae</taxon>
        <taxon>Streptophyta</taxon>
        <taxon>Embryophyta</taxon>
        <taxon>Tracheophyta</taxon>
        <taxon>Spermatophyta</taxon>
        <taxon>Magnoliopsida</taxon>
        <taxon>eudicotyledons</taxon>
        <taxon>Gunneridae</taxon>
        <taxon>Pentapetalae</taxon>
        <taxon>rosids</taxon>
        <taxon>malvids</taxon>
        <taxon>Sapindales</taxon>
        <taxon>Sapindaceae</taxon>
        <taxon>Hippocastanoideae</taxon>
        <taxon>Acereae</taxon>
        <taxon>Dipteronia</taxon>
    </lineage>
</organism>
<dbReference type="AlphaFoldDB" id="A0AAE0A481"/>
<protein>
    <recommendedName>
        <fullName evidence="4">Nucleocapsid protein</fullName>
    </recommendedName>
</protein>
<accession>A0AAE0A481</accession>
<dbReference type="Pfam" id="PF03216">
    <property type="entry name" value="Rhabdo_ncap_2"/>
    <property type="match status" value="1"/>
</dbReference>
<evidence type="ECO:0008006" key="4">
    <source>
        <dbReference type="Google" id="ProtNLM"/>
    </source>
</evidence>
<proteinExistence type="predicted"/>
<comment type="subcellular location">
    <subcellularLocation>
        <location evidence="1">Virion</location>
    </subcellularLocation>
</comment>
<sequence>MNSNSNSRSLSLQKLVAMDALKQRLQKATEKSVVIAKDANPPEAQQPLSKPPTPGSNAYIFEGVKGFQRIATPGTHQPKTWNDASELPKIPIYTVSTMTSSKIVLMGQAMIENLSGSKASTDLIHMMLYLAVSLRDPGDTTKALLNAPDPAIGKRSNLAEPNAGTTVYDTKAAALRKRLAEIINKNRTGSTSAATVVANASIQPETVNAVVEYKDSIDDRASAYCYIAAYLMGLHARQSYSFIKSIKRMQERFKGWYAAGHKVIDSFELEESMANSIKQAFGRRPEVISTWVMWVAYNENETEMGKNNKGMMEYLSGQVFQYTGMHAVTLTLAVQKETKCDMAFLLRELNCPITRQAVQAIDHLLQNHELVKEKPGGKTYFRYARVWDSGYFSELQSKNCPYLVYVVAKTLKNVLPTGASSDPTQIYCIKDMGVVMKERLDGVAGKLSELLVSLNAADNESRSICDRLRS</sequence>
<name>A0AAE0A481_9ROSI</name>
<gene>
    <name evidence="2" type="ORF">Dsin_023071</name>
</gene>
<evidence type="ECO:0000313" key="2">
    <source>
        <dbReference type="EMBL" id="KAK3199656.1"/>
    </source>
</evidence>
<dbReference type="Proteomes" id="UP001281410">
    <property type="component" value="Unassembled WGS sequence"/>
</dbReference>
<dbReference type="InterPro" id="IPR004902">
    <property type="entry name" value="Rhabdo_ncap_2"/>
</dbReference>